<comment type="similarity">
    <text evidence="2 10">Belongs to the peptidase M3 family.</text>
</comment>
<dbReference type="SUPFAM" id="SSF55486">
    <property type="entry name" value="Metalloproteases ('zincins'), catalytic domain"/>
    <property type="match status" value="1"/>
</dbReference>
<dbReference type="FunFam" id="3.40.390.10:FF:000013">
    <property type="entry name" value="Mitochondrial intermediate peptidase"/>
    <property type="match status" value="1"/>
</dbReference>
<dbReference type="GO" id="GO:0006627">
    <property type="term" value="P:protein processing involved in protein targeting to mitochondrion"/>
    <property type="evidence" value="ECO:0007669"/>
    <property type="project" value="TreeGrafter"/>
</dbReference>
<dbReference type="PANTHER" id="PTHR11804">
    <property type="entry name" value="PROTEASE M3 THIMET OLIGOPEPTIDASE-RELATED"/>
    <property type="match status" value="1"/>
</dbReference>
<comment type="cofactor">
    <cofactor evidence="10">
        <name>Zn(2+)</name>
        <dbReference type="ChEBI" id="CHEBI:29105"/>
    </cofactor>
    <text evidence="10">Binds 1 zinc ion.</text>
</comment>
<comment type="subcellular location">
    <subcellularLocation>
        <location evidence="1">Mitochondrion</location>
    </subcellularLocation>
</comment>
<keyword evidence="4 10" id="KW-0479">Metal-binding</keyword>
<organism evidence="12 13">
    <name type="scientific">Oedothorax gibbosus</name>
    <dbReference type="NCBI Taxonomy" id="931172"/>
    <lineage>
        <taxon>Eukaryota</taxon>
        <taxon>Metazoa</taxon>
        <taxon>Ecdysozoa</taxon>
        <taxon>Arthropoda</taxon>
        <taxon>Chelicerata</taxon>
        <taxon>Arachnida</taxon>
        <taxon>Araneae</taxon>
        <taxon>Araneomorphae</taxon>
        <taxon>Entelegynae</taxon>
        <taxon>Araneoidea</taxon>
        <taxon>Linyphiidae</taxon>
        <taxon>Erigoninae</taxon>
        <taxon>Oedothorax</taxon>
    </lineage>
</organism>
<dbReference type="GO" id="GO:0046872">
    <property type="term" value="F:metal ion binding"/>
    <property type="evidence" value="ECO:0007669"/>
    <property type="project" value="UniProtKB-UniRule"/>
</dbReference>
<gene>
    <name evidence="12" type="ORF">JTE90_023900</name>
</gene>
<keyword evidence="7" id="KW-0809">Transit peptide</keyword>
<keyword evidence="6 10" id="KW-0862">Zinc</keyword>
<dbReference type="PANTHER" id="PTHR11804:SF79">
    <property type="entry name" value="MITOCHONDRIAL INTERMEDIATE PEPTIDASE"/>
    <property type="match status" value="1"/>
</dbReference>
<dbReference type="CDD" id="cd06457">
    <property type="entry name" value="M3A_MIP"/>
    <property type="match status" value="1"/>
</dbReference>
<dbReference type="AlphaFoldDB" id="A0AAV6UNW2"/>
<keyword evidence="5 10" id="KW-0378">Hydrolase</keyword>
<accession>A0AAV6UNW2</accession>
<dbReference type="Gene3D" id="1.10.1370.10">
    <property type="entry name" value="Neurolysin, domain 3"/>
    <property type="match status" value="1"/>
</dbReference>
<dbReference type="GO" id="GO:0005739">
    <property type="term" value="C:mitochondrion"/>
    <property type="evidence" value="ECO:0007669"/>
    <property type="project" value="UniProtKB-SubCell"/>
</dbReference>
<evidence type="ECO:0000313" key="13">
    <source>
        <dbReference type="Proteomes" id="UP000827092"/>
    </source>
</evidence>
<reference evidence="12 13" key="1">
    <citation type="journal article" date="2022" name="Nat. Ecol. Evol.">
        <title>A masculinizing supergene underlies an exaggerated male reproductive morph in a spider.</title>
        <authorList>
            <person name="Hendrickx F."/>
            <person name="De Corte Z."/>
            <person name="Sonet G."/>
            <person name="Van Belleghem S.M."/>
            <person name="Kostlbacher S."/>
            <person name="Vangestel C."/>
        </authorList>
    </citation>
    <scope>NUCLEOTIDE SEQUENCE [LARGE SCALE GENOMIC DNA]</scope>
    <source>
        <strain evidence="12">W744_W776</strain>
    </source>
</reference>
<dbReference type="InterPro" id="IPR001567">
    <property type="entry name" value="Pept_M3A_M3B_dom"/>
</dbReference>
<dbReference type="Pfam" id="PF01432">
    <property type="entry name" value="Peptidase_M3"/>
    <property type="match status" value="1"/>
</dbReference>
<proteinExistence type="inferred from homology"/>
<evidence type="ECO:0000256" key="2">
    <source>
        <dbReference type="ARBA" id="ARBA00006040"/>
    </source>
</evidence>
<evidence type="ECO:0000256" key="8">
    <source>
        <dbReference type="ARBA" id="ARBA00023049"/>
    </source>
</evidence>
<evidence type="ECO:0000256" key="5">
    <source>
        <dbReference type="ARBA" id="ARBA00022801"/>
    </source>
</evidence>
<evidence type="ECO:0000259" key="11">
    <source>
        <dbReference type="Pfam" id="PF01432"/>
    </source>
</evidence>
<keyword evidence="3 10" id="KW-0645">Protease</keyword>
<evidence type="ECO:0000256" key="3">
    <source>
        <dbReference type="ARBA" id="ARBA00022670"/>
    </source>
</evidence>
<keyword evidence="9" id="KW-0496">Mitochondrion</keyword>
<dbReference type="InterPro" id="IPR045090">
    <property type="entry name" value="Pept_M3A_M3B"/>
</dbReference>
<dbReference type="InterPro" id="IPR024079">
    <property type="entry name" value="MetalloPept_cat_dom_sf"/>
</dbReference>
<evidence type="ECO:0000256" key="6">
    <source>
        <dbReference type="ARBA" id="ARBA00022833"/>
    </source>
</evidence>
<dbReference type="Gene3D" id="3.40.390.10">
    <property type="entry name" value="Collagenase (Catalytic Domain)"/>
    <property type="match status" value="1"/>
</dbReference>
<comment type="caution">
    <text evidence="12">The sequence shown here is derived from an EMBL/GenBank/DDBJ whole genome shotgun (WGS) entry which is preliminary data.</text>
</comment>
<sequence length="698" mass="79952">MPVKVNLRFLKPHVWNPQSVLSLRRRLASWSSVAYAFNTRQSKVKSLRSQFLGERIGIFGYNELQEPNGFYLLKDNAVGKADALIREILSPARDRKMVRIFDELSDTLCKVADLAEFVRIGHPQERFAYAAKEASVSISSLVEELNTNRDLYDKLKEVAKNGDVSAIDPIDDYVANLFLFDFEQSGIHLDKETREKIVAYNDYILHVGSNFLNKTLSPRTVLKSQLPEAIRHCFSGDGEAVVVQDLFSDSKNELLREAAYKIFLHPERQQEELLNELLSARQNLATLCGFPTYAHRAVRGSMAGTPEFVGEFLHQLNDKIRPKADEDYSAMLEMKREVYHSKQPLMLWDVAHMTSRLKQRQFDVKSSDYSPYFSLGACMDGLDYIFHSLYGVNLKIEEVRDNELWHDDVRKVSVVKNGEILGFIYCDFFERRNKPNQDCHFTIQGGRLCDDGSYQKPIVVLFLNLPNPTWSQPSLLATHMVDNLFHEMGHAMHSMLARTSYQHVTGTRCSTDLAEVPSILMEYFASDPRVVSKFARHYKTGEVIPYHLLSKLQSCKKMFSASETQLQVFYAAFDQACHGKRNLNCSTTDLLAQIQNEYYGLPHVPNTAWQLRFGHLVGYGAKYYAYLMSRAVASWIWHGYFKEDPFNRTQGERYQNELLAHGGSKPPRELVENFLGAEITPDSLSNALLKDIDTKYID</sequence>
<keyword evidence="8 10" id="KW-0482">Metalloprotease</keyword>
<evidence type="ECO:0000256" key="1">
    <source>
        <dbReference type="ARBA" id="ARBA00004173"/>
    </source>
</evidence>
<dbReference type="GO" id="GO:0004222">
    <property type="term" value="F:metalloendopeptidase activity"/>
    <property type="evidence" value="ECO:0007669"/>
    <property type="project" value="InterPro"/>
</dbReference>
<protein>
    <recommendedName>
        <fullName evidence="11">Peptidase M3A/M3B catalytic domain-containing protein</fullName>
    </recommendedName>
</protein>
<evidence type="ECO:0000256" key="9">
    <source>
        <dbReference type="ARBA" id="ARBA00023128"/>
    </source>
</evidence>
<dbReference type="InterPro" id="IPR024077">
    <property type="entry name" value="Neurolysin/TOP_dom2"/>
</dbReference>
<feature type="domain" description="Peptidase M3A/M3B catalytic" evidence="11">
    <location>
        <begin position="248"/>
        <end position="687"/>
    </location>
</feature>
<keyword evidence="13" id="KW-1185">Reference proteome</keyword>
<evidence type="ECO:0000256" key="10">
    <source>
        <dbReference type="RuleBase" id="RU003435"/>
    </source>
</evidence>
<name>A0AAV6UNW2_9ARAC</name>
<evidence type="ECO:0000313" key="12">
    <source>
        <dbReference type="EMBL" id="KAG8185291.1"/>
    </source>
</evidence>
<evidence type="ECO:0000256" key="4">
    <source>
        <dbReference type="ARBA" id="ARBA00022723"/>
    </source>
</evidence>
<dbReference type="InterPro" id="IPR033851">
    <property type="entry name" value="M3A_MIP"/>
</dbReference>
<dbReference type="EMBL" id="JAFNEN010000341">
    <property type="protein sequence ID" value="KAG8185291.1"/>
    <property type="molecule type" value="Genomic_DNA"/>
</dbReference>
<evidence type="ECO:0000256" key="7">
    <source>
        <dbReference type="ARBA" id="ARBA00022946"/>
    </source>
</evidence>
<dbReference type="Proteomes" id="UP000827092">
    <property type="component" value="Unassembled WGS sequence"/>
</dbReference>
<dbReference type="GO" id="GO:0006518">
    <property type="term" value="P:peptide metabolic process"/>
    <property type="evidence" value="ECO:0007669"/>
    <property type="project" value="TreeGrafter"/>
</dbReference>